<accession>A0AAD9JZS6</accession>
<proteinExistence type="predicted"/>
<dbReference type="PANTHER" id="PTHR35818">
    <property type="entry name" value="C1ORF189"/>
    <property type="match status" value="1"/>
</dbReference>
<evidence type="ECO:0000313" key="2">
    <source>
        <dbReference type="Proteomes" id="UP001208570"/>
    </source>
</evidence>
<gene>
    <name evidence="1" type="ORF">LSH36_104g00030</name>
</gene>
<protein>
    <submittedName>
        <fullName evidence="1">Uncharacterized protein</fullName>
    </submittedName>
</protein>
<comment type="caution">
    <text evidence="1">The sequence shown here is derived from an EMBL/GenBank/DDBJ whole genome shotgun (WGS) entry which is preliminary data.</text>
</comment>
<dbReference type="InterPro" id="IPR029375">
    <property type="entry name" value="CFAP141"/>
</dbReference>
<dbReference type="Pfam" id="PF15104">
    <property type="entry name" value="CFAP141"/>
    <property type="match status" value="1"/>
</dbReference>
<name>A0AAD9JZS6_9ANNE</name>
<evidence type="ECO:0000313" key="1">
    <source>
        <dbReference type="EMBL" id="KAK2162074.1"/>
    </source>
</evidence>
<organism evidence="1 2">
    <name type="scientific">Paralvinella palmiformis</name>
    <dbReference type="NCBI Taxonomy" id="53620"/>
    <lineage>
        <taxon>Eukaryota</taxon>
        <taxon>Metazoa</taxon>
        <taxon>Spiralia</taxon>
        <taxon>Lophotrochozoa</taxon>
        <taxon>Annelida</taxon>
        <taxon>Polychaeta</taxon>
        <taxon>Sedentaria</taxon>
        <taxon>Canalipalpata</taxon>
        <taxon>Terebellida</taxon>
        <taxon>Terebelliformia</taxon>
        <taxon>Alvinellidae</taxon>
        <taxon>Paralvinella</taxon>
    </lineage>
</organism>
<sequence length="120" mass="13942">MSLSTPYRYEAMVEKKTVKNALCRQHERIKTDEMMSARDGESRQEFQTRLKSAWNESIAEASGAQKVISDGHRVKAELRLAHKASIMIRQAALKQLLETEHEKYESELRQQGKAFYIQRT</sequence>
<keyword evidence="2" id="KW-1185">Reference proteome</keyword>
<reference evidence="1" key="1">
    <citation type="journal article" date="2023" name="Mol. Biol. Evol.">
        <title>Third-Generation Sequencing Reveals the Adaptive Role of the Epigenome in Three Deep-Sea Polychaetes.</title>
        <authorList>
            <person name="Perez M."/>
            <person name="Aroh O."/>
            <person name="Sun Y."/>
            <person name="Lan Y."/>
            <person name="Juniper S.K."/>
            <person name="Young C.R."/>
            <person name="Angers B."/>
            <person name="Qian P.Y."/>
        </authorList>
    </citation>
    <scope>NUCLEOTIDE SEQUENCE</scope>
    <source>
        <strain evidence="1">P08H-3</strain>
    </source>
</reference>
<dbReference type="Proteomes" id="UP001208570">
    <property type="component" value="Unassembled WGS sequence"/>
</dbReference>
<dbReference type="EMBL" id="JAODUP010000104">
    <property type="protein sequence ID" value="KAK2162074.1"/>
    <property type="molecule type" value="Genomic_DNA"/>
</dbReference>
<dbReference type="AlphaFoldDB" id="A0AAD9JZS6"/>
<dbReference type="PANTHER" id="PTHR35818:SF1">
    <property type="entry name" value="CILIA- AND FLAGELLA-ASSOCIATED PROTEIN 141"/>
    <property type="match status" value="1"/>
</dbReference>